<name>A0A5M8ID78_CHLPH</name>
<dbReference type="Proteomes" id="UP000327458">
    <property type="component" value="Unassembled WGS sequence"/>
</dbReference>
<dbReference type="CDD" id="cd03809">
    <property type="entry name" value="GT4_MtfB-like"/>
    <property type="match status" value="1"/>
</dbReference>
<evidence type="ECO:0000259" key="3">
    <source>
        <dbReference type="Pfam" id="PF13439"/>
    </source>
</evidence>
<sequence>MKVIVDFTHNFAHSGIGTYSRELVKAMAIMSADSQFILYTLFKRKGIVQTNFADIPNVDCRESFPNDLILGKGFKYVVRKFKRMLWRYFSSQADLVHYTDPVFFTQGLSNALVTIHDIIPLYTNGYQDINRKKLKKYRTDVIVRDAIKIIVPSFYVRKELERYFPECIGKVDVVYEGVKEVFSPTCVDKSVIQLYGLSADRPFFLIVGRLEERKNIESVVAAFKRCQKKNAQKSALVIVGNGSESLVRALQNQIDDEKSSGSIFHLTGVPDEHLVHLYNAALALVFVSYSEGFGLPLVEAMSCGCPAIVSNCSSLPEIADGSALIVDPSSIEEISFAMQRMLEDTALRDKLIERCKVVVQRYSWTEAARQTLDVYREANALSKD</sequence>
<dbReference type="RefSeq" id="WP_151419275.1">
    <property type="nucleotide sequence ID" value="NZ_VMRG01000001.1"/>
</dbReference>
<dbReference type="Gene3D" id="3.40.50.2000">
    <property type="entry name" value="Glycogen Phosphorylase B"/>
    <property type="match status" value="2"/>
</dbReference>
<dbReference type="SUPFAM" id="SSF53756">
    <property type="entry name" value="UDP-Glycosyltransferase/glycogen phosphorylase"/>
    <property type="match status" value="1"/>
</dbReference>
<dbReference type="AlphaFoldDB" id="A0A5M8ID78"/>
<evidence type="ECO:0000313" key="5">
    <source>
        <dbReference type="Proteomes" id="UP000327458"/>
    </source>
</evidence>
<evidence type="ECO:0000256" key="1">
    <source>
        <dbReference type="ARBA" id="ARBA00022679"/>
    </source>
</evidence>
<reference evidence="4 5" key="1">
    <citation type="submission" date="2019-07" db="EMBL/GenBank/DDBJ databases">
        <title>Draft genome Sequence of Chlorobium phaeovibrioides sp. strain PhvTcv-s14, from the Phylum Chlorobi.</title>
        <authorList>
            <person name="Babenko V."/>
            <person name="Boldyreva D."/>
            <person name="Kanygina A."/>
            <person name="Selezneva O."/>
            <person name="Akopiyan T."/>
            <person name="Lunina O."/>
        </authorList>
    </citation>
    <scope>NUCLEOTIDE SEQUENCE [LARGE SCALE GENOMIC DNA]</scope>
    <source>
        <strain evidence="4 5">GrTcv12</strain>
    </source>
</reference>
<dbReference type="GO" id="GO:0016757">
    <property type="term" value="F:glycosyltransferase activity"/>
    <property type="evidence" value="ECO:0007669"/>
    <property type="project" value="InterPro"/>
</dbReference>
<protein>
    <submittedName>
        <fullName evidence="4">Glycosyltransferase family 4 protein</fullName>
    </submittedName>
</protein>
<accession>A0A5M8ID78</accession>
<evidence type="ECO:0000259" key="2">
    <source>
        <dbReference type="Pfam" id="PF00534"/>
    </source>
</evidence>
<dbReference type="Pfam" id="PF00534">
    <property type="entry name" value="Glycos_transf_1"/>
    <property type="match status" value="1"/>
</dbReference>
<dbReference type="InterPro" id="IPR028098">
    <property type="entry name" value="Glyco_trans_4-like_N"/>
</dbReference>
<dbReference type="EMBL" id="VMRG01000001">
    <property type="protein sequence ID" value="KAA6232299.1"/>
    <property type="molecule type" value="Genomic_DNA"/>
</dbReference>
<evidence type="ECO:0000313" key="4">
    <source>
        <dbReference type="EMBL" id="KAA6232299.1"/>
    </source>
</evidence>
<dbReference type="InterPro" id="IPR001296">
    <property type="entry name" value="Glyco_trans_1"/>
</dbReference>
<keyword evidence="1 4" id="KW-0808">Transferase</keyword>
<gene>
    <name evidence="4" type="ORF">FP507_03725</name>
</gene>
<dbReference type="PANTHER" id="PTHR46401:SF2">
    <property type="entry name" value="GLYCOSYLTRANSFERASE WBBK-RELATED"/>
    <property type="match status" value="1"/>
</dbReference>
<comment type="caution">
    <text evidence="4">The sequence shown here is derived from an EMBL/GenBank/DDBJ whole genome shotgun (WGS) entry which is preliminary data.</text>
</comment>
<proteinExistence type="predicted"/>
<dbReference type="Pfam" id="PF13439">
    <property type="entry name" value="Glyco_transf_4"/>
    <property type="match status" value="1"/>
</dbReference>
<feature type="domain" description="Glycosyl transferase family 1" evidence="2">
    <location>
        <begin position="197"/>
        <end position="354"/>
    </location>
</feature>
<organism evidence="4 5">
    <name type="scientific">Chlorobium phaeovibrioides</name>
    <dbReference type="NCBI Taxonomy" id="1094"/>
    <lineage>
        <taxon>Bacteria</taxon>
        <taxon>Pseudomonadati</taxon>
        <taxon>Chlorobiota</taxon>
        <taxon>Chlorobiia</taxon>
        <taxon>Chlorobiales</taxon>
        <taxon>Chlorobiaceae</taxon>
        <taxon>Chlorobium/Pelodictyon group</taxon>
        <taxon>Chlorobium</taxon>
    </lineage>
</organism>
<feature type="domain" description="Glycosyltransferase subfamily 4-like N-terminal" evidence="3">
    <location>
        <begin position="15"/>
        <end position="178"/>
    </location>
</feature>
<dbReference type="PANTHER" id="PTHR46401">
    <property type="entry name" value="GLYCOSYLTRANSFERASE WBBK-RELATED"/>
    <property type="match status" value="1"/>
</dbReference>